<name>A0A1S8TAI3_9CLOT</name>
<dbReference type="PROSITE" id="PS00639">
    <property type="entry name" value="THIOL_PROTEASE_HIS"/>
    <property type="match status" value="1"/>
</dbReference>
<evidence type="ECO:0000259" key="3">
    <source>
        <dbReference type="SMART" id="SM00645"/>
    </source>
</evidence>
<dbReference type="AlphaFoldDB" id="A0A1S8TAI3"/>
<dbReference type="Pfam" id="PF00112">
    <property type="entry name" value="Peptidase_C1"/>
    <property type="match status" value="1"/>
</dbReference>
<keyword evidence="4" id="KW-0378">Hydrolase</keyword>
<dbReference type="RefSeq" id="WP_077848715.1">
    <property type="nucleotide sequence ID" value="NZ_LZZM01000194.1"/>
</dbReference>
<sequence>MKFNKIKILACSLVVLGGLGLTPTQTFAATLHPTGLKELHENIPGIKTVKDTNNRAVLPKQVDLSSEFPAVTNQGNLGSCVAFATGYADKTYQENVQWEWGVNTNAHIFSPAYIYSQIHADSSADGGGAYFSDAFNLLKSQGCTTLSDMPYNGNYYSWKTKPTTKQKANAAKYKAKSWSQLPSGDYNAIKSQLASGNPVVIGISVYEDFDDLDASNPIYDKISGQNRGGHAICVVGYDDAKKAVKIINSWGKDWGINGYGWISYDLIASEDIEAYVMTDAE</sequence>
<accession>A0A1S8TAI3</accession>
<dbReference type="InterPro" id="IPR000668">
    <property type="entry name" value="Peptidase_C1A_C"/>
</dbReference>
<evidence type="ECO:0000256" key="2">
    <source>
        <dbReference type="SAM" id="SignalP"/>
    </source>
</evidence>
<comment type="similarity">
    <text evidence="1">Belongs to the peptidase C1 family.</text>
</comment>
<dbReference type="InterPro" id="IPR025660">
    <property type="entry name" value="Pept_his_AS"/>
</dbReference>
<reference evidence="4 5" key="1">
    <citation type="submission" date="2016-05" db="EMBL/GenBank/DDBJ databases">
        <title>Microbial solvent formation.</title>
        <authorList>
            <person name="Poehlein A."/>
            <person name="Montoya Solano J.D."/>
            <person name="Flitsch S."/>
            <person name="Krabben P."/>
            <person name="Duerre P."/>
            <person name="Daniel R."/>
        </authorList>
    </citation>
    <scope>NUCLEOTIDE SEQUENCE [LARGE SCALE GENOMIC DNA]</scope>
    <source>
        <strain evidence="4 5">DSM 2619</strain>
    </source>
</reference>
<organism evidence="4 5">
    <name type="scientific">Clostridium puniceum</name>
    <dbReference type="NCBI Taxonomy" id="29367"/>
    <lineage>
        <taxon>Bacteria</taxon>
        <taxon>Bacillati</taxon>
        <taxon>Bacillota</taxon>
        <taxon>Clostridia</taxon>
        <taxon>Eubacteriales</taxon>
        <taxon>Clostridiaceae</taxon>
        <taxon>Clostridium</taxon>
    </lineage>
</organism>
<gene>
    <name evidence="4" type="ORF">CLPUN_37120</name>
</gene>
<keyword evidence="2" id="KW-0732">Signal</keyword>
<protein>
    <submittedName>
        <fullName evidence="4">Papain family cysteine protease</fullName>
    </submittedName>
</protein>
<dbReference type="CDD" id="cd02619">
    <property type="entry name" value="Peptidase_C1"/>
    <property type="match status" value="1"/>
</dbReference>
<keyword evidence="4" id="KW-0645">Protease</keyword>
<keyword evidence="5" id="KW-1185">Reference proteome</keyword>
<dbReference type="Gene3D" id="3.90.70.10">
    <property type="entry name" value="Cysteine proteinases"/>
    <property type="match status" value="1"/>
</dbReference>
<dbReference type="GO" id="GO:0006508">
    <property type="term" value="P:proteolysis"/>
    <property type="evidence" value="ECO:0007669"/>
    <property type="project" value="UniProtKB-KW"/>
</dbReference>
<evidence type="ECO:0000256" key="1">
    <source>
        <dbReference type="ARBA" id="ARBA00008455"/>
    </source>
</evidence>
<dbReference type="OrthoDB" id="3648721at2"/>
<dbReference type="STRING" id="29367.CLPUN_37120"/>
<dbReference type="SUPFAM" id="SSF54001">
    <property type="entry name" value="Cysteine proteinases"/>
    <property type="match status" value="1"/>
</dbReference>
<comment type="caution">
    <text evidence="4">The sequence shown here is derived from an EMBL/GenBank/DDBJ whole genome shotgun (WGS) entry which is preliminary data.</text>
</comment>
<feature type="chain" id="PRO_5012571675" evidence="2">
    <location>
        <begin position="29"/>
        <end position="281"/>
    </location>
</feature>
<evidence type="ECO:0000313" key="4">
    <source>
        <dbReference type="EMBL" id="OOM74790.1"/>
    </source>
</evidence>
<dbReference type="Proteomes" id="UP000190890">
    <property type="component" value="Unassembled WGS sequence"/>
</dbReference>
<proteinExistence type="inferred from homology"/>
<dbReference type="GO" id="GO:0008234">
    <property type="term" value="F:cysteine-type peptidase activity"/>
    <property type="evidence" value="ECO:0007669"/>
    <property type="project" value="InterPro"/>
</dbReference>
<feature type="domain" description="Peptidase C1A papain C-terminal" evidence="3">
    <location>
        <begin position="58"/>
        <end position="280"/>
    </location>
</feature>
<evidence type="ECO:0000313" key="5">
    <source>
        <dbReference type="Proteomes" id="UP000190890"/>
    </source>
</evidence>
<dbReference type="PANTHER" id="PTHR12411">
    <property type="entry name" value="CYSTEINE PROTEASE FAMILY C1-RELATED"/>
    <property type="match status" value="1"/>
</dbReference>
<dbReference type="SMART" id="SM00645">
    <property type="entry name" value="Pept_C1"/>
    <property type="match status" value="1"/>
</dbReference>
<dbReference type="InterPro" id="IPR038765">
    <property type="entry name" value="Papain-like_cys_pep_sf"/>
</dbReference>
<dbReference type="EMBL" id="LZZM01000194">
    <property type="protein sequence ID" value="OOM74790.1"/>
    <property type="molecule type" value="Genomic_DNA"/>
</dbReference>
<feature type="signal peptide" evidence="2">
    <location>
        <begin position="1"/>
        <end position="28"/>
    </location>
</feature>
<dbReference type="InterPro" id="IPR013128">
    <property type="entry name" value="Peptidase_C1A"/>
</dbReference>